<dbReference type="Proteomes" id="UP001165060">
    <property type="component" value="Unassembled WGS sequence"/>
</dbReference>
<name>A0ABQ6MJE6_9STRA</name>
<proteinExistence type="predicted"/>
<protein>
    <recommendedName>
        <fullName evidence="8">MgtC/SapB/SrpB/YhiD N-terminal domain-containing protein</fullName>
    </recommendedName>
</protein>
<dbReference type="PANTHER" id="PTHR33778">
    <property type="entry name" value="PROTEIN MGTC"/>
    <property type="match status" value="1"/>
</dbReference>
<keyword evidence="2" id="KW-1003">Cell membrane</keyword>
<evidence type="ECO:0000256" key="6">
    <source>
        <dbReference type="SAM" id="Phobius"/>
    </source>
</evidence>
<sequence>MEVTLLTRLLVSAVVGLVIGLERSLQDQPAGVRTMSLVSLGACIFTMVGNFGFPGKYDASRMAAAVCSGVGFIGAGVITTGNQSRRIDFANVDTVHGMTTAAAIWVSAACGVCVGCGLGFVGVAAGLVNVVVVTAGKRLDIRSRRRYQRLERKKVEAGRGGFDDFDNPNYGCYVDDGECQLQDEFDMKAYEPPYVDDVKVQQEDLLTYGLHSHLTEMGQVKEERQVVKVRELGLGEFTYNLENGT</sequence>
<dbReference type="Pfam" id="PF02308">
    <property type="entry name" value="MgtC"/>
    <property type="match status" value="1"/>
</dbReference>
<keyword evidence="4 6" id="KW-1133">Transmembrane helix</keyword>
<dbReference type="PRINTS" id="PR01837">
    <property type="entry name" value="MGTCSAPBPROT"/>
</dbReference>
<dbReference type="InterPro" id="IPR049177">
    <property type="entry name" value="MgtC_SapB_SrpB_YhiD_N"/>
</dbReference>
<evidence type="ECO:0000313" key="9">
    <source>
        <dbReference type="EMBL" id="GMI27627.1"/>
    </source>
</evidence>
<feature type="signal peptide" evidence="7">
    <location>
        <begin position="1"/>
        <end position="20"/>
    </location>
</feature>
<comment type="subcellular location">
    <subcellularLocation>
        <location evidence="1">Cell membrane</location>
        <topology evidence="1">Multi-pass membrane protein</topology>
    </subcellularLocation>
</comment>
<keyword evidence="3 6" id="KW-0812">Transmembrane</keyword>
<dbReference type="EMBL" id="BRYB01002927">
    <property type="protein sequence ID" value="GMI27627.1"/>
    <property type="molecule type" value="Genomic_DNA"/>
</dbReference>
<feature type="chain" id="PRO_5047322503" description="MgtC/SapB/SrpB/YhiD N-terminal domain-containing protein" evidence="7">
    <location>
        <begin position="21"/>
        <end position="245"/>
    </location>
</feature>
<organism evidence="9 10">
    <name type="scientific">Tetraparma gracilis</name>
    <dbReference type="NCBI Taxonomy" id="2962635"/>
    <lineage>
        <taxon>Eukaryota</taxon>
        <taxon>Sar</taxon>
        <taxon>Stramenopiles</taxon>
        <taxon>Ochrophyta</taxon>
        <taxon>Bolidophyceae</taxon>
        <taxon>Parmales</taxon>
        <taxon>Triparmaceae</taxon>
        <taxon>Tetraparma</taxon>
    </lineage>
</organism>
<dbReference type="PANTHER" id="PTHR33778:SF1">
    <property type="entry name" value="MAGNESIUM TRANSPORTER YHID-RELATED"/>
    <property type="match status" value="1"/>
</dbReference>
<feature type="transmembrane region" description="Helical" evidence="6">
    <location>
        <begin position="63"/>
        <end position="82"/>
    </location>
</feature>
<evidence type="ECO:0000259" key="8">
    <source>
        <dbReference type="Pfam" id="PF02308"/>
    </source>
</evidence>
<evidence type="ECO:0000256" key="3">
    <source>
        <dbReference type="ARBA" id="ARBA00022692"/>
    </source>
</evidence>
<evidence type="ECO:0000256" key="2">
    <source>
        <dbReference type="ARBA" id="ARBA00022475"/>
    </source>
</evidence>
<keyword evidence="5 6" id="KW-0472">Membrane</keyword>
<evidence type="ECO:0000256" key="5">
    <source>
        <dbReference type="ARBA" id="ARBA00023136"/>
    </source>
</evidence>
<accession>A0ABQ6MJE6</accession>
<evidence type="ECO:0000256" key="7">
    <source>
        <dbReference type="SAM" id="SignalP"/>
    </source>
</evidence>
<keyword evidence="7" id="KW-0732">Signal</keyword>
<evidence type="ECO:0000313" key="10">
    <source>
        <dbReference type="Proteomes" id="UP001165060"/>
    </source>
</evidence>
<evidence type="ECO:0000256" key="1">
    <source>
        <dbReference type="ARBA" id="ARBA00004651"/>
    </source>
</evidence>
<feature type="transmembrane region" description="Helical" evidence="6">
    <location>
        <begin position="102"/>
        <end position="135"/>
    </location>
</feature>
<reference evidence="9 10" key="1">
    <citation type="journal article" date="2023" name="Commun. Biol.">
        <title>Genome analysis of Parmales, the sister group of diatoms, reveals the evolutionary specialization of diatoms from phago-mixotrophs to photoautotrophs.</title>
        <authorList>
            <person name="Ban H."/>
            <person name="Sato S."/>
            <person name="Yoshikawa S."/>
            <person name="Yamada K."/>
            <person name="Nakamura Y."/>
            <person name="Ichinomiya M."/>
            <person name="Sato N."/>
            <person name="Blanc-Mathieu R."/>
            <person name="Endo H."/>
            <person name="Kuwata A."/>
            <person name="Ogata H."/>
        </authorList>
    </citation>
    <scope>NUCLEOTIDE SEQUENCE [LARGE SCALE GENOMIC DNA]</scope>
</reference>
<feature type="domain" description="MgtC/SapB/SrpB/YhiD N-terminal" evidence="8">
    <location>
        <begin position="9"/>
        <end position="139"/>
    </location>
</feature>
<comment type="caution">
    <text evidence="9">The sequence shown here is derived from an EMBL/GenBank/DDBJ whole genome shotgun (WGS) entry which is preliminary data.</text>
</comment>
<feature type="transmembrane region" description="Helical" evidence="6">
    <location>
        <begin position="30"/>
        <end position="51"/>
    </location>
</feature>
<keyword evidence="10" id="KW-1185">Reference proteome</keyword>
<gene>
    <name evidence="9" type="ORF">TeGR_g11230</name>
</gene>
<dbReference type="InterPro" id="IPR003416">
    <property type="entry name" value="MgtC/SapB/SrpB/YhiD_fam"/>
</dbReference>
<evidence type="ECO:0000256" key="4">
    <source>
        <dbReference type="ARBA" id="ARBA00022989"/>
    </source>
</evidence>